<dbReference type="Proteomes" id="UP000254101">
    <property type="component" value="Unassembled WGS sequence"/>
</dbReference>
<dbReference type="InterPro" id="IPR050570">
    <property type="entry name" value="Cell_wall_metabolism_enzyme"/>
</dbReference>
<evidence type="ECO:0000313" key="3">
    <source>
        <dbReference type="Proteomes" id="UP000254101"/>
    </source>
</evidence>
<protein>
    <submittedName>
        <fullName evidence="2">M23 family peptidase</fullName>
    </submittedName>
</protein>
<dbReference type="AlphaFoldDB" id="A0A395LH60"/>
<evidence type="ECO:0000259" key="1">
    <source>
        <dbReference type="Pfam" id="PF01551"/>
    </source>
</evidence>
<dbReference type="InterPro" id="IPR016047">
    <property type="entry name" value="M23ase_b-sheet_dom"/>
</dbReference>
<dbReference type="Pfam" id="PF01551">
    <property type="entry name" value="Peptidase_M23"/>
    <property type="match status" value="1"/>
</dbReference>
<evidence type="ECO:0000313" key="2">
    <source>
        <dbReference type="EMBL" id="RDS75949.1"/>
    </source>
</evidence>
<feature type="domain" description="M23ase beta-sheet core" evidence="1">
    <location>
        <begin position="35"/>
        <end position="136"/>
    </location>
</feature>
<dbReference type="Gene3D" id="2.70.70.10">
    <property type="entry name" value="Glucose Permease (Domain IIA)"/>
    <property type="match status" value="1"/>
</dbReference>
<organism evidence="2 3">
    <name type="scientific">Alteriqipengyuania lutimaris</name>
    <dbReference type="NCBI Taxonomy" id="1538146"/>
    <lineage>
        <taxon>Bacteria</taxon>
        <taxon>Pseudomonadati</taxon>
        <taxon>Pseudomonadota</taxon>
        <taxon>Alphaproteobacteria</taxon>
        <taxon>Sphingomonadales</taxon>
        <taxon>Erythrobacteraceae</taxon>
        <taxon>Alteriqipengyuania</taxon>
    </lineage>
</organism>
<dbReference type="OrthoDB" id="5489603at2"/>
<reference evidence="2 3" key="1">
    <citation type="submission" date="2018-07" db="EMBL/GenBank/DDBJ databases">
        <title>Erythrobacter nanhaiensis sp. nov., a novel member of the genus Erythrobacter isolated from the South China Sea.</title>
        <authorList>
            <person name="Chen X."/>
            <person name="Liu J."/>
        </authorList>
    </citation>
    <scope>NUCLEOTIDE SEQUENCE [LARGE SCALE GENOMIC DNA]</scope>
    <source>
        <strain evidence="2 3">S-5</strain>
    </source>
</reference>
<dbReference type="RefSeq" id="WP_115493214.1">
    <property type="nucleotide sequence ID" value="NZ_JACHWW010000002.1"/>
</dbReference>
<dbReference type="InterPro" id="IPR011055">
    <property type="entry name" value="Dup_hybrid_motif"/>
</dbReference>
<dbReference type="SUPFAM" id="SSF51261">
    <property type="entry name" value="Duplicated hybrid motif"/>
    <property type="match status" value="1"/>
</dbReference>
<dbReference type="GO" id="GO:0004222">
    <property type="term" value="F:metalloendopeptidase activity"/>
    <property type="evidence" value="ECO:0007669"/>
    <property type="project" value="TreeGrafter"/>
</dbReference>
<gene>
    <name evidence="2" type="ORF">DL238_14855</name>
</gene>
<dbReference type="PANTHER" id="PTHR21666">
    <property type="entry name" value="PEPTIDASE-RELATED"/>
    <property type="match status" value="1"/>
</dbReference>
<dbReference type="CDD" id="cd12797">
    <property type="entry name" value="M23_peptidase"/>
    <property type="match status" value="1"/>
</dbReference>
<accession>A0A395LH60</accession>
<dbReference type="EMBL" id="QRBB01000002">
    <property type="protein sequence ID" value="RDS75949.1"/>
    <property type="molecule type" value="Genomic_DNA"/>
</dbReference>
<name>A0A395LH60_9SPHN</name>
<sequence length="168" mass="18743">MTKIGWPLASNRIRRGSLNHTFGMVRRNRDGSRRPHQGWDFEAPEGQRCFAIADGTIERIRNAGAYGKHVILRFAFDFDDDGEPDTLYAVYCHLSRIDVRSGQKVQRGHQLGLTGNTGNARGMAGVDQHLHFEIRTRPITGRGLAGRFSPMVVFGQCPLGEPVRKAVS</sequence>
<comment type="caution">
    <text evidence="2">The sequence shown here is derived from an EMBL/GenBank/DDBJ whole genome shotgun (WGS) entry which is preliminary data.</text>
</comment>
<dbReference type="PANTHER" id="PTHR21666:SF285">
    <property type="entry name" value="M23 FAMILY METALLOPEPTIDASE"/>
    <property type="match status" value="1"/>
</dbReference>
<proteinExistence type="predicted"/>
<keyword evidence="3" id="KW-1185">Reference proteome</keyword>